<accession>A0A9D4XMN8</accession>
<keyword evidence="1" id="KW-0175">Coiled coil</keyword>
<dbReference type="EMBL" id="JAMSHJ010000004">
    <property type="protein sequence ID" value="KAI5421660.1"/>
    <property type="molecule type" value="Genomic_DNA"/>
</dbReference>
<evidence type="ECO:0000256" key="1">
    <source>
        <dbReference type="SAM" id="Coils"/>
    </source>
</evidence>
<keyword evidence="3" id="KW-1185">Reference proteome</keyword>
<proteinExistence type="predicted"/>
<name>A0A9D4XMN8_PEA</name>
<feature type="coiled-coil region" evidence="1">
    <location>
        <begin position="22"/>
        <end position="49"/>
    </location>
</feature>
<comment type="caution">
    <text evidence="2">The sequence shown here is derived from an EMBL/GenBank/DDBJ whole genome shotgun (WGS) entry which is preliminary data.</text>
</comment>
<dbReference type="AlphaFoldDB" id="A0A9D4XMN8"/>
<dbReference type="Gramene" id="Psat04G0518700-T1">
    <property type="protein sequence ID" value="KAI5421660.1"/>
    <property type="gene ID" value="KIW84_045187"/>
</dbReference>
<evidence type="ECO:0000313" key="2">
    <source>
        <dbReference type="EMBL" id="KAI5421660.1"/>
    </source>
</evidence>
<organism evidence="2 3">
    <name type="scientific">Pisum sativum</name>
    <name type="common">Garden pea</name>
    <name type="synonym">Lathyrus oleraceus</name>
    <dbReference type="NCBI Taxonomy" id="3888"/>
    <lineage>
        <taxon>Eukaryota</taxon>
        <taxon>Viridiplantae</taxon>
        <taxon>Streptophyta</taxon>
        <taxon>Embryophyta</taxon>
        <taxon>Tracheophyta</taxon>
        <taxon>Spermatophyta</taxon>
        <taxon>Magnoliopsida</taxon>
        <taxon>eudicotyledons</taxon>
        <taxon>Gunneridae</taxon>
        <taxon>Pentapetalae</taxon>
        <taxon>rosids</taxon>
        <taxon>fabids</taxon>
        <taxon>Fabales</taxon>
        <taxon>Fabaceae</taxon>
        <taxon>Papilionoideae</taxon>
        <taxon>50 kb inversion clade</taxon>
        <taxon>NPAAA clade</taxon>
        <taxon>Hologalegina</taxon>
        <taxon>IRL clade</taxon>
        <taxon>Fabeae</taxon>
        <taxon>Lathyrus</taxon>
    </lineage>
</organism>
<gene>
    <name evidence="2" type="ORF">KIW84_045187</name>
</gene>
<protein>
    <submittedName>
        <fullName evidence="2">Uncharacterized protein</fullName>
    </submittedName>
</protein>
<evidence type="ECO:0000313" key="3">
    <source>
        <dbReference type="Proteomes" id="UP001058974"/>
    </source>
</evidence>
<sequence length="202" mass="22929">MGDQPVTGAYLEGITMTFTTELTALTECMENLTNQMNNSNNKENQGREMGGDHIRVDILLFYGTTGMEEFLYWKIYIDRFFDVMGVHENKRIRDPEGGSIHQWLKGIFEGEYIFTNSYSKESSATTSDSNPINKGASSAIDVQHGKTPVHRKNNPYSKPTGDTCYCCNGRGHGSNVYPTRKFFVVAEERDVKEVEFSEEEFD</sequence>
<reference evidence="2 3" key="1">
    <citation type="journal article" date="2022" name="Nat. Genet.">
        <title>Improved pea reference genome and pan-genome highlight genomic features and evolutionary characteristics.</title>
        <authorList>
            <person name="Yang T."/>
            <person name="Liu R."/>
            <person name="Luo Y."/>
            <person name="Hu S."/>
            <person name="Wang D."/>
            <person name="Wang C."/>
            <person name="Pandey M.K."/>
            <person name="Ge S."/>
            <person name="Xu Q."/>
            <person name="Li N."/>
            <person name="Li G."/>
            <person name="Huang Y."/>
            <person name="Saxena R.K."/>
            <person name="Ji Y."/>
            <person name="Li M."/>
            <person name="Yan X."/>
            <person name="He Y."/>
            <person name="Liu Y."/>
            <person name="Wang X."/>
            <person name="Xiang C."/>
            <person name="Varshney R.K."/>
            <person name="Ding H."/>
            <person name="Gao S."/>
            <person name="Zong X."/>
        </authorList>
    </citation>
    <scope>NUCLEOTIDE SEQUENCE [LARGE SCALE GENOMIC DNA]</scope>
    <source>
        <strain evidence="2 3">cv. Zhongwan 6</strain>
    </source>
</reference>
<dbReference type="Proteomes" id="UP001058974">
    <property type="component" value="Chromosome 4"/>
</dbReference>